<dbReference type="PANTHER" id="PTHR41791:SF1">
    <property type="entry name" value="SSL7039 PROTEIN"/>
    <property type="match status" value="1"/>
</dbReference>
<accession>A0A1J5R6W9</accession>
<dbReference type="NCBIfam" id="TIGR02683">
    <property type="entry name" value="upstrm_HI1419"/>
    <property type="match status" value="1"/>
</dbReference>
<evidence type="ECO:0000313" key="1">
    <source>
        <dbReference type="EMBL" id="OIQ91641.1"/>
    </source>
</evidence>
<dbReference type="EMBL" id="MLJW01000253">
    <property type="protein sequence ID" value="OIQ91641.1"/>
    <property type="molecule type" value="Genomic_DNA"/>
</dbReference>
<proteinExistence type="predicted"/>
<dbReference type="AlphaFoldDB" id="A0A1J5R6W9"/>
<comment type="caution">
    <text evidence="1">The sequence shown here is derived from an EMBL/GenBank/DDBJ whole genome shotgun (WGS) entry which is preliminary data.</text>
</comment>
<organism evidence="1">
    <name type="scientific">mine drainage metagenome</name>
    <dbReference type="NCBI Taxonomy" id="410659"/>
    <lineage>
        <taxon>unclassified sequences</taxon>
        <taxon>metagenomes</taxon>
        <taxon>ecological metagenomes</taxon>
    </lineage>
</organism>
<gene>
    <name evidence="1" type="ORF">GALL_264160</name>
</gene>
<protein>
    <recommendedName>
        <fullName evidence="2">Addiction module killer protein</fullName>
    </recommendedName>
</protein>
<reference evidence="1" key="1">
    <citation type="submission" date="2016-10" db="EMBL/GenBank/DDBJ databases">
        <title>Sequence of Gallionella enrichment culture.</title>
        <authorList>
            <person name="Poehlein A."/>
            <person name="Muehling M."/>
            <person name="Daniel R."/>
        </authorList>
    </citation>
    <scope>NUCLEOTIDE SEQUENCE</scope>
</reference>
<name>A0A1J5R6W9_9ZZZZ</name>
<sequence>MCYVIQQTVAFARWRASLKDLRAATAIRRRLERAQAGNLGDFKPVQGDVSEMRIDIGPGYRLYFTIRDGAVVLLLTGGSKSTQSADIRRAVKMAREI</sequence>
<dbReference type="PANTHER" id="PTHR41791">
    <property type="entry name" value="SSL7039 PROTEIN"/>
    <property type="match status" value="1"/>
</dbReference>
<dbReference type="PIRSF" id="PIRSF028744">
    <property type="entry name" value="Addict_mod_HI1419"/>
    <property type="match status" value="1"/>
</dbReference>
<dbReference type="InterPro" id="IPR014056">
    <property type="entry name" value="TypeIITA-like_toxin_pred"/>
</dbReference>
<evidence type="ECO:0008006" key="2">
    <source>
        <dbReference type="Google" id="ProtNLM"/>
    </source>
</evidence>